<proteinExistence type="predicted"/>
<dbReference type="Proteomes" id="UP000198362">
    <property type="component" value="Unassembled WGS sequence"/>
</dbReference>
<keyword evidence="3" id="KW-1185">Reference proteome</keyword>
<gene>
    <name evidence="2" type="ORF">SAMN05421812_102132</name>
</gene>
<name>A0A239I079_9ACTN</name>
<organism evidence="2 3">
    <name type="scientific">Asanoa hainanensis</name>
    <dbReference type="NCBI Taxonomy" id="560556"/>
    <lineage>
        <taxon>Bacteria</taxon>
        <taxon>Bacillati</taxon>
        <taxon>Actinomycetota</taxon>
        <taxon>Actinomycetes</taxon>
        <taxon>Micromonosporales</taxon>
        <taxon>Micromonosporaceae</taxon>
        <taxon>Asanoa</taxon>
    </lineage>
</organism>
<dbReference type="AlphaFoldDB" id="A0A239I079"/>
<dbReference type="EMBL" id="FZPH01000002">
    <property type="protein sequence ID" value="SNS86899.1"/>
    <property type="molecule type" value="Genomic_DNA"/>
</dbReference>
<dbReference type="InterPro" id="IPR010427">
    <property type="entry name" value="DUF1023"/>
</dbReference>
<dbReference type="Pfam" id="PF06259">
    <property type="entry name" value="Abhydrolase_8"/>
    <property type="match status" value="1"/>
</dbReference>
<accession>A0A239I079</accession>
<keyword evidence="2" id="KW-0378">Hydrolase</keyword>
<feature type="domain" description="DUF1023" evidence="1">
    <location>
        <begin position="290"/>
        <end position="456"/>
    </location>
</feature>
<dbReference type="GO" id="GO:0016787">
    <property type="term" value="F:hydrolase activity"/>
    <property type="evidence" value="ECO:0007669"/>
    <property type="project" value="UniProtKB-KW"/>
</dbReference>
<protein>
    <submittedName>
        <fullName evidence="2">Alpha/beta hydrolase</fullName>
    </submittedName>
</protein>
<sequence length="537" mass="56104">MVTYAQLWRADPVSWRSAGAAWARLAVDVGRRAAELGAVAGRVADGWRGAAGSAAGGHVRALRAPLDAARLAFVETDQVLSGFASALTRARGMLASAVAAAAPAHVEIDRTGYATPDVSVTGIDRVAALRAADRVGTGIVAALRAATDADRDTAAHLDRLASAAAAGWPTTPPRRRPPLGAPPSAVREWWAGLTSSERRWLLVHEPLLIGRLDGVPVAARDRANRALLAVWRADLVRERAEAVRTAMPRHAAVSASLRLVGLMSGIDAVSARLAAETGERAYLMSLVPGGDGRLVLALGDPDSADNVLAYVPGMTADLSAVRDDLSRTEAMSARAATVDPAQRTSTVLWLDYDAPSHLGEAMFAARAHDAGPTLHRFAEGLRATHCGAPAHQTVLGLSYGSLTVGTTAASNGGLAADDLIFVGSPGVGVDHASALGLPATHVWSSTAANDPIAYLAPGWREPFNRLGAELADPFGPDLRPHPNEDLWFGRNPSHPAFGAQVFTGDPGGHSGYWRTNNDALTDIARIALGPEHQSHVE</sequence>
<evidence type="ECO:0000313" key="3">
    <source>
        <dbReference type="Proteomes" id="UP000198362"/>
    </source>
</evidence>
<reference evidence="2 3" key="1">
    <citation type="submission" date="2017-06" db="EMBL/GenBank/DDBJ databases">
        <authorList>
            <person name="Kim H.J."/>
            <person name="Triplett B.A."/>
        </authorList>
    </citation>
    <scope>NUCLEOTIDE SEQUENCE [LARGE SCALE GENOMIC DNA]</scope>
    <source>
        <strain evidence="2 3">CGMCC 4.5593</strain>
    </source>
</reference>
<evidence type="ECO:0000313" key="2">
    <source>
        <dbReference type="EMBL" id="SNS86899.1"/>
    </source>
</evidence>
<evidence type="ECO:0000259" key="1">
    <source>
        <dbReference type="Pfam" id="PF06259"/>
    </source>
</evidence>